<dbReference type="SUPFAM" id="SSF53613">
    <property type="entry name" value="Ribokinase-like"/>
    <property type="match status" value="1"/>
</dbReference>
<dbReference type="Gene3D" id="3.40.1190.20">
    <property type="match status" value="1"/>
</dbReference>
<accession>A0AAW2MMZ8</accession>
<dbReference type="PANTHER" id="PTHR10534">
    <property type="entry name" value="PYRIDOXAL KINASE"/>
    <property type="match status" value="1"/>
</dbReference>
<keyword evidence="5 7" id="KW-0418">Kinase</keyword>
<dbReference type="PANTHER" id="PTHR10534:SF2">
    <property type="entry name" value="PYRIDOXAL KINASE"/>
    <property type="match status" value="1"/>
</dbReference>
<comment type="caution">
    <text evidence="7">The sequence shown here is derived from an EMBL/GenBank/DDBJ whole genome shotgun (WGS) entry which is preliminary data.</text>
</comment>
<dbReference type="EC" id="2.7.1.35" evidence="2"/>
<evidence type="ECO:0000256" key="2">
    <source>
        <dbReference type="ARBA" id="ARBA00012104"/>
    </source>
</evidence>
<organism evidence="7">
    <name type="scientific">Sesamum calycinum</name>
    <dbReference type="NCBI Taxonomy" id="2727403"/>
    <lineage>
        <taxon>Eukaryota</taxon>
        <taxon>Viridiplantae</taxon>
        <taxon>Streptophyta</taxon>
        <taxon>Embryophyta</taxon>
        <taxon>Tracheophyta</taxon>
        <taxon>Spermatophyta</taxon>
        <taxon>Magnoliopsida</taxon>
        <taxon>eudicotyledons</taxon>
        <taxon>Gunneridae</taxon>
        <taxon>Pentapetalae</taxon>
        <taxon>asterids</taxon>
        <taxon>lamiids</taxon>
        <taxon>Lamiales</taxon>
        <taxon>Pedaliaceae</taxon>
        <taxon>Sesamum</taxon>
    </lineage>
</organism>
<comment type="similarity">
    <text evidence="1">Belongs to the pyridoxine kinase family.</text>
</comment>
<dbReference type="GO" id="GO:0005829">
    <property type="term" value="C:cytosol"/>
    <property type="evidence" value="ECO:0007669"/>
    <property type="project" value="TreeGrafter"/>
</dbReference>
<evidence type="ECO:0000256" key="3">
    <source>
        <dbReference type="ARBA" id="ARBA00022679"/>
    </source>
</evidence>
<keyword evidence="3" id="KW-0808">Transferase</keyword>
<reference evidence="7" key="2">
    <citation type="journal article" date="2024" name="Plant">
        <title>Genomic evolution and insights into agronomic trait innovations of Sesamum species.</title>
        <authorList>
            <person name="Miao H."/>
            <person name="Wang L."/>
            <person name="Qu L."/>
            <person name="Liu H."/>
            <person name="Sun Y."/>
            <person name="Le M."/>
            <person name="Wang Q."/>
            <person name="Wei S."/>
            <person name="Zheng Y."/>
            <person name="Lin W."/>
            <person name="Duan Y."/>
            <person name="Cao H."/>
            <person name="Xiong S."/>
            <person name="Wang X."/>
            <person name="Wei L."/>
            <person name="Li C."/>
            <person name="Ma Q."/>
            <person name="Ju M."/>
            <person name="Zhao R."/>
            <person name="Li G."/>
            <person name="Mu C."/>
            <person name="Tian Q."/>
            <person name="Mei H."/>
            <person name="Zhang T."/>
            <person name="Gao T."/>
            <person name="Zhang H."/>
        </authorList>
    </citation>
    <scope>NUCLEOTIDE SEQUENCE</scope>
    <source>
        <strain evidence="7">KEN8</strain>
    </source>
</reference>
<gene>
    <name evidence="7" type="ORF">Scaly_2144600</name>
</gene>
<keyword evidence="6" id="KW-0067">ATP-binding</keyword>
<dbReference type="GO" id="GO:0008478">
    <property type="term" value="F:pyridoxal kinase activity"/>
    <property type="evidence" value="ECO:0007669"/>
    <property type="project" value="UniProtKB-EC"/>
</dbReference>
<dbReference type="GO" id="GO:0009443">
    <property type="term" value="P:pyridoxal 5'-phosphate salvage"/>
    <property type="evidence" value="ECO:0007669"/>
    <property type="project" value="InterPro"/>
</dbReference>
<sequence length="309" mass="34736">MVESVFIGSRLKSELIQSFFVFRSRRSIKKLVMAPPPVLALALPSGTGRVLSIQSHTVQGYVGNKSAVFPLQLLGYDVDPINSVQFSNHTGYPTFKGQVLNGDQLWELIEGLEANNLLYYTHLLTGYIGSVSFLNTVLKVVDKLRSINPNLTYVLGDEGKLYVAQELVSVYREKTLYRKLHCLFLSRIVSEQDGGKLATFFMLLDHQRNGDLMTALLLGWSNKYPDYLDKAAELSVSACRYFCCLFVGITLFSSSIFYPDPGLALLVRTVNDYTRAGHDCQSSSLEIRLIQSQDDIRNPEITYEAEIYN</sequence>
<name>A0AAW2MMZ8_9LAMI</name>
<dbReference type="GO" id="GO:0005524">
    <property type="term" value="F:ATP binding"/>
    <property type="evidence" value="ECO:0007669"/>
    <property type="project" value="UniProtKB-KW"/>
</dbReference>
<dbReference type="InterPro" id="IPR029056">
    <property type="entry name" value="Ribokinase-like"/>
</dbReference>
<evidence type="ECO:0000256" key="4">
    <source>
        <dbReference type="ARBA" id="ARBA00022741"/>
    </source>
</evidence>
<dbReference type="InterPro" id="IPR004625">
    <property type="entry name" value="PyrdxlKinase"/>
</dbReference>
<dbReference type="CDD" id="cd01173">
    <property type="entry name" value="pyridoxal_pyridoxamine_kinase"/>
    <property type="match status" value="1"/>
</dbReference>
<evidence type="ECO:0000256" key="5">
    <source>
        <dbReference type="ARBA" id="ARBA00022777"/>
    </source>
</evidence>
<protein>
    <recommendedName>
        <fullName evidence="2">pyridoxal kinase</fullName>
        <ecNumber evidence="2">2.7.1.35</ecNumber>
    </recommendedName>
</protein>
<evidence type="ECO:0000313" key="7">
    <source>
        <dbReference type="EMBL" id="KAL0332431.1"/>
    </source>
</evidence>
<reference evidence="7" key="1">
    <citation type="submission" date="2020-06" db="EMBL/GenBank/DDBJ databases">
        <authorList>
            <person name="Li T."/>
            <person name="Hu X."/>
            <person name="Zhang T."/>
            <person name="Song X."/>
            <person name="Zhang H."/>
            <person name="Dai N."/>
            <person name="Sheng W."/>
            <person name="Hou X."/>
            <person name="Wei L."/>
        </authorList>
    </citation>
    <scope>NUCLEOTIDE SEQUENCE</scope>
    <source>
        <strain evidence="7">KEN8</strain>
        <tissue evidence="7">Leaf</tissue>
    </source>
</reference>
<keyword evidence="4" id="KW-0547">Nucleotide-binding</keyword>
<dbReference type="AlphaFoldDB" id="A0AAW2MMZ8"/>
<dbReference type="EMBL" id="JACGWM010000013">
    <property type="protein sequence ID" value="KAL0332431.1"/>
    <property type="molecule type" value="Genomic_DNA"/>
</dbReference>
<proteinExistence type="inferred from homology"/>
<evidence type="ECO:0000256" key="1">
    <source>
        <dbReference type="ARBA" id="ARBA00008805"/>
    </source>
</evidence>
<dbReference type="NCBIfam" id="TIGR00687">
    <property type="entry name" value="pyridox_kin"/>
    <property type="match status" value="1"/>
</dbReference>
<evidence type="ECO:0000256" key="6">
    <source>
        <dbReference type="ARBA" id="ARBA00022840"/>
    </source>
</evidence>